<dbReference type="Proteomes" id="UP000054217">
    <property type="component" value="Unassembled WGS sequence"/>
</dbReference>
<dbReference type="HOGENOM" id="CLU_2278588_0_0_1"/>
<proteinExistence type="predicted"/>
<evidence type="ECO:0000313" key="2">
    <source>
        <dbReference type="Proteomes" id="UP000054217"/>
    </source>
</evidence>
<reference evidence="1 2" key="1">
    <citation type="submission" date="2014-04" db="EMBL/GenBank/DDBJ databases">
        <authorList>
            <consortium name="DOE Joint Genome Institute"/>
            <person name="Kuo A."/>
            <person name="Kohler A."/>
            <person name="Costa M.D."/>
            <person name="Nagy L.G."/>
            <person name="Floudas D."/>
            <person name="Copeland A."/>
            <person name="Barry K.W."/>
            <person name="Cichocki N."/>
            <person name="Veneault-Fourrey C."/>
            <person name="LaButti K."/>
            <person name="Lindquist E.A."/>
            <person name="Lipzen A."/>
            <person name="Lundell T."/>
            <person name="Morin E."/>
            <person name="Murat C."/>
            <person name="Sun H."/>
            <person name="Tunlid A."/>
            <person name="Henrissat B."/>
            <person name="Grigoriev I.V."/>
            <person name="Hibbett D.S."/>
            <person name="Martin F."/>
            <person name="Nordberg H.P."/>
            <person name="Cantor M.N."/>
            <person name="Hua S.X."/>
        </authorList>
    </citation>
    <scope>NUCLEOTIDE SEQUENCE [LARGE SCALE GENOMIC DNA]</scope>
    <source>
        <strain evidence="1 2">Marx 270</strain>
    </source>
</reference>
<keyword evidence="2" id="KW-1185">Reference proteome</keyword>
<dbReference type="EMBL" id="KN832086">
    <property type="protein sequence ID" value="KIN94776.1"/>
    <property type="molecule type" value="Genomic_DNA"/>
</dbReference>
<accession>A0A0C3JAT0</accession>
<reference evidence="2" key="2">
    <citation type="submission" date="2015-01" db="EMBL/GenBank/DDBJ databases">
        <title>Evolutionary Origins and Diversification of the Mycorrhizal Mutualists.</title>
        <authorList>
            <consortium name="DOE Joint Genome Institute"/>
            <consortium name="Mycorrhizal Genomics Consortium"/>
            <person name="Kohler A."/>
            <person name="Kuo A."/>
            <person name="Nagy L.G."/>
            <person name="Floudas D."/>
            <person name="Copeland A."/>
            <person name="Barry K.W."/>
            <person name="Cichocki N."/>
            <person name="Veneault-Fourrey C."/>
            <person name="LaButti K."/>
            <person name="Lindquist E.A."/>
            <person name="Lipzen A."/>
            <person name="Lundell T."/>
            <person name="Morin E."/>
            <person name="Murat C."/>
            <person name="Riley R."/>
            <person name="Ohm R."/>
            <person name="Sun H."/>
            <person name="Tunlid A."/>
            <person name="Henrissat B."/>
            <person name="Grigoriev I.V."/>
            <person name="Hibbett D.S."/>
            <person name="Martin F."/>
        </authorList>
    </citation>
    <scope>NUCLEOTIDE SEQUENCE [LARGE SCALE GENOMIC DNA]</scope>
    <source>
        <strain evidence="2">Marx 270</strain>
    </source>
</reference>
<dbReference type="AlphaFoldDB" id="A0A0C3JAT0"/>
<name>A0A0C3JAT0_PISTI</name>
<sequence>MRYVRMAESRLQRALFSSMLQSSRLLTTLEGVTLFRPSHHLVEESAPVLACIFITQACQHGSQLILGGSTTKVDVLTFSGSILSKFRISCWVTRSSGSPRGG</sequence>
<gene>
    <name evidence="1" type="ORF">M404DRAFT_370803</name>
</gene>
<evidence type="ECO:0000313" key="1">
    <source>
        <dbReference type="EMBL" id="KIN94776.1"/>
    </source>
</evidence>
<protein>
    <submittedName>
        <fullName evidence="1">Uncharacterized protein</fullName>
    </submittedName>
</protein>
<organism evidence="1 2">
    <name type="scientific">Pisolithus tinctorius Marx 270</name>
    <dbReference type="NCBI Taxonomy" id="870435"/>
    <lineage>
        <taxon>Eukaryota</taxon>
        <taxon>Fungi</taxon>
        <taxon>Dikarya</taxon>
        <taxon>Basidiomycota</taxon>
        <taxon>Agaricomycotina</taxon>
        <taxon>Agaricomycetes</taxon>
        <taxon>Agaricomycetidae</taxon>
        <taxon>Boletales</taxon>
        <taxon>Sclerodermatineae</taxon>
        <taxon>Pisolithaceae</taxon>
        <taxon>Pisolithus</taxon>
    </lineage>
</organism>
<dbReference type="InParanoid" id="A0A0C3JAT0"/>